<sequence>MVDTAHIAESKDVAIEEHNAMENEALCIYTDTSAINGHVGAAAIVLDQANEGCSTRILEYIGKSTASNIICCRTQRNRDGIPDGTRYTRVNKHLWQLHCLYRQSSRHPNPET</sequence>
<evidence type="ECO:0000313" key="2">
    <source>
        <dbReference type="Proteomes" id="UP000800093"/>
    </source>
</evidence>
<keyword evidence="2" id="KW-1185">Reference proteome</keyword>
<dbReference type="EMBL" id="ML986799">
    <property type="protein sequence ID" value="KAF2258000.1"/>
    <property type="molecule type" value="Genomic_DNA"/>
</dbReference>
<accession>A0A9P4MUL8</accession>
<protein>
    <submittedName>
        <fullName evidence="1">Uncharacterized protein</fullName>
    </submittedName>
</protein>
<proteinExistence type="predicted"/>
<dbReference type="OrthoDB" id="3779444at2759"/>
<gene>
    <name evidence="1" type="ORF">CC78DRAFT_157776</name>
</gene>
<evidence type="ECO:0000313" key="1">
    <source>
        <dbReference type="EMBL" id="KAF2258000.1"/>
    </source>
</evidence>
<dbReference type="Proteomes" id="UP000800093">
    <property type="component" value="Unassembled WGS sequence"/>
</dbReference>
<reference evidence="2" key="1">
    <citation type="journal article" date="2020" name="Stud. Mycol.">
        <title>101 Dothideomycetes genomes: A test case for predicting lifestyles and emergence of pathogens.</title>
        <authorList>
            <person name="Haridas S."/>
            <person name="Albert R."/>
            <person name="Binder M."/>
            <person name="Bloem J."/>
            <person name="LaButti K."/>
            <person name="Salamov A."/>
            <person name="Andreopoulos B."/>
            <person name="Baker S."/>
            <person name="Barry K."/>
            <person name="Bills G."/>
            <person name="Bluhm B."/>
            <person name="Cannon C."/>
            <person name="Castanera R."/>
            <person name="Culley D."/>
            <person name="Daum C."/>
            <person name="Ezra D."/>
            <person name="Gonzalez J."/>
            <person name="Henrissat B."/>
            <person name="Kuo A."/>
            <person name="Liang C."/>
            <person name="Lipzen A."/>
            <person name="Lutzoni F."/>
            <person name="Magnuson J."/>
            <person name="Mondo S."/>
            <person name="Nolan M."/>
            <person name="Ohm R."/>
            <person name="Pangilinan J."/>
            <person name="Park H.-J."/>
            <person name="Ramirez L."/>
            <person name="Alfaro M."/>
            <person name="Sun H."/>
            <person name="Tritt A."/>
            <person name="Yoshinaga Y."/>
            <person name="Zwiers L.-H."/>
            <person name="Turgeon B."/>
            <person name="Goodwin S."/>
            <person name="Spatafora J."/>
            <person name="Crous P."/>
            <person name="Grigoriev I."/>
        </authorList>
    </citation>
    <scope>NUCLEOTIDE SEQUENCE [LARGE SCALE GENOMIC DNA]</scope>
    <source>
        <strain evidence="2">CBS 304.66</strain>
    </source>
</reference>
<comment type="caution">
    <text evidence="1">The sequence shown here is derived from an EMBL/GenBank/DDBJ whole genome shotgun (WGS) entry which is preliminary data.</text>
</comment>
<dbReference type="AlphaFoldDB" id="A0A9P4MUL8"/>
<organism evidence="1 2">
    <name type="scientific">Lojkania enalia</name>
    <dbReference type="NCBI Taxonomy" id="147567"/>
    <lineage>
        <taxon>Eukaryota</taxon>
        <taxon>Fungi</taxon>
        <taxon>Dikarya</taxon>
        <taxon>Ascomycota</taxon>
        <taxon>Pezizomycotina</taxon>
        <taxon>Dothideomycetes</taxon>
        <taxon>Pleosporomycetidae</taxon>
        <taxon>Pleosporales</taxon>
        <taxon>Pleosporales incertae sedis</taxon>
        <taxon>Lojkania</taxon>
    </lineage>
</organism>
<name>A0A9P4MUL8_9PLEO</name>